<proteinExistence type="predicted"/>
<organism evidence="5 6">
    <name type="scientific">Botryobasidium botryosum (strain FD-172 SS1)</name>
    <dbReference type="NCBI Taxonomy" id="930990"/>
    <lineage>
        <taxon>Eukaryota</taxon>
        <taxon>Fungi</taxon>
        <taxon>Dikarya</taxon>
        <taxon>Basidiomycota</taxon>
        <taxon>Agaricomycotina</taxon>
        <taxon>Agaricomycetes</taxon>
        <taxon>Cantharellales</taxon>
        <taxon>Botryobasidiaceae</taxon>
        <taxon>Botryobasidium</taxon>
    </lineage>
</organism>
<dbReference type="CDD" id="cd06224">
    <property type="entry name" value="REM"/>
    <property type="match status" value="1"/>
</dbReference>
<dbReference type="InterPro" id="IPR001895">
    <property type="entry name" value="RASGEF_cat_dom"/>
</dbReference>
<gene>
    <name evidence="5" type="ORF">BOTBODRAFT_550188</name>
</gene>
<dbReference type="EMBL" id="KL198022">
    <property type="protein sequence ID" value="KDQ18112.1"/>
    <property type="molecule type" value="Genomic_DNA"/>
</dbReference>
<keyword evidence="6" id="KW-1185">Reference proteome</keyword>
<evidence type="ECO:0000256" key="1">
    <source>
        <dbReference type="ARBA" id="ARBA00022658"/>
    </source>
</evidence>
<dbReference type="InParanoid" id="A0A067N1S8"/>
<dbReference type="Pfam" id="PF00618">
    <property type="entry name" value="RasGEF_N"/>
    <property type="match status" value="1"/>
</dbReference>
<sequence length="618" mass="69444">MPTPGALAIHTPTIGSLLNILTDIYKAIDSIKTNKQRCLELADQCKCLLMLLDESREVSHSYELADALSQTERTMKRIALKMREWSERSFMERMVRKDDIDQVIPGLEEELELCKSCLHTNPEYERVLDIRLKTPLASTFSGGGSETRRSLEMVFAESENRMSVASMEMRDSVIVEEPRWLDRLAPEVIDLDPLEFPQSVNSGDATPTLEHLLQNSPQSATFPETYVWQGPRTPRRFYASDNGADFSLSVPSNIGRTTPNIWTKFQRSSTTLPELYSPSSPISTRAVVSPSPITELPPSSIPIIKRNADDTLSAGNVEGLIDHLIPSMGPGPKADHTFVDVFLMTYRSFTTGEVILDRLSTTFQSIMADPDASAEQRVDMRYSILGILKKWLKIQYLGSGDTAALEKMRQLVLMASISISTRSAIHALVHSLIRQFNAIEASESSDDTSISRGTKTKADLCGIPPKVLAQHLTLYESQYYRKIVPSECVSWLRELGEDSRPNLARFLAVHDNILAWVKKVILRLGRLEPRREHVEYFISVANECLQLRNYKTMATIITALQSSVLTRLSHTQRKISQASNTLLRNLKKVIDNKNSYASYYTDLNSSNRATIPNFGLPL</sequence>
<dbReference type="GO" id="GO:0005085">
    <property type="term" value="F:guanyl-nucleotide exchange factor activity"/>
    <property type="evidence" value="ECO:0007669"/>
    <property type="project" value="UniProtKB-KW"/>
</dbReference>
<dbReference type="PANTHER" id="PTHR23113:SF99">
    <property type="entry name" value="RASGEF DOMAIN-CONTAINING PROTEIN"/>
    <property type="match status" value="1"/>
</dbReference>
<dbReference type="InterPro" id="IPR000651">
    <property type="entry name" value="Ras-like_Gua-exchang_fac_N"/>
</dbReference>
<feature type="domain" description="Ras-GEF" evidence="3">
    <location>
        <begin position="464"/>
        <end position="618"/>
    </location>
</feature>
<dbReference type="SUPFAM" id="SSF48366">
    <property type="entry name" value="Ras GEF"/>
    <property type="match status" value="1"/>
</dbReference>
<evidence type="ECO:0000313" key="6">
    <source>
        <dbReference type="Proteomes" id="UP000027195"/>
    </source>
</evidence>
<dbReference type="GO" id="GO:0007166">
    <property type="term" value="P:cell surface receptor signaling pathway"/>
    <property type="evidence" value="ECO:0007669"/>
    <property type="project" value="InterPro"/>
</dbReference>
<evidence type="ECO:0000313" key="5">
    <source>
        <dbReference type="EMBL" id="KDQ18112.1"/>
    </source>
</evidence>
<evidence type="ECO:0000256" key="2">
    <source>
        <dbReference type="PROSITE-ProRule" id="PRU00168"/>
    </source>
</evidence>
<dbReference type="PROSITE" id="PS50009">
    <property type="entry name" value="RASGEF_CAT"/>
    <property type="match status" value="1"/>
</dbReference>
<dbReference type="Pfam" id="PF00617">
    <property type="entry name" value="RasGEF"/>
    <property type="match status" value="1"/>
</dbReference>
<dbReference type="GO" id="GO:0007264">
    <property type="term" value="P:small GTPase-mediated signal transduction"/>
    <property type="evidence" value="ECO:0007669"/>
    <property type="project" value="InterPro"/>
</dbReference>
<dbReference type="SMART" id="SM00147">
    <property type="entry name" value="RasGEF"/>
    <property type="match status" value="1"/>
</dbReference>
<dbReference type="PROSITE" id="PS50212">
    <property type="entry name" value="RASGEF_NTER"/>
    <property type="match status" value="1"/>
</dbReference>
<dbReference type="CDD" id="cd21037">
    <property type="entry name" value="MLKL_NTD"/>
    <property type="match status" value="1"/>
</dbReference>
<evidence type="ECO:0000259" key="4">
    <source>
        <dbReference type="PROSITE" id="PS50212"/>
    </source>
</evidence>
<dbReference type="PANTHER" id="PTHR23113">
    <property type="entry name" value="GUANINE NUCLEOTIDE EXCHANGE FACTOR"/>
    <property type="match status" value="1"/>
</dbReference>
<dbReference type="STRING" id="930990.A0A067N1S8"/>
<accession>A0A067N1S8</accession>
<dbReference type="AlphaFoldDB" id="A0A067N1S8"/>
<dbReference type="InterPro" id="IPR036537">
    <property type="entry name" value="Adaptor_Cbl_N_dom_sf"/>
</dbReference>
<dbReference type="Proteomes" id="UP000027195">
    <property type="component" value="Unassembled WGS sequence"/>
</dbReference>
<evidence type="ECO:0000259" key="3">
    <source>
        <dbReference type="PROSITE" id="PS50009"/>
    </source>
</evidence>
<dbReference type="InterPro" id="IPR054000">
    <property type="entry name" value="MLKL_N"/>
</dbReference>
<reference evidence="6" key="1">
    <citation type="journal article" date="2014" name="Proc. Natl. Acad. Sci. U.S.A.">
        <title>Extensive sampling of basidiomycete genomes demonstrates inadequacy of the white-rot/brown-rot paradigm for wood decay fungi.</title>
        <authorList>
            <person name="Riley R."/>
            <person name="Salamov A.A."/>
            <person name="Brown D.W."/>
            <person name="Nagy L.G."/>
            <person name="Floudas D."/>
            <person name="Held B.W."/>
            <person name="Levasseur A."/>
            <person name="Lombard V."/>
            <person name="Morin E."/>
            <person name="Otillar R."/>
            <person name="Lindquist E.A."/>
            <person name="Sun H."/>
            <person name="LaButti K.M."/>
            <person name="Schmutz J."/>
            <person name="Jabbour D."/>
            <person name="Luo H."/>
            <person name="Baker S.E."/>
            <person name="Pisabarro A.G."/>
            <person name="Walton J.D."/>
            <person name="Blanchette R.A."/>
            <person name="Henrissat B."/>
            <person name="Martin F."/>
            <person name="Cullen D."/>
            <person name="Hibbett D.S."/>
            <person name="Grigoriev I.V."/>
        </authorList>
    </citation>
    <scope>NUCLEOTIDE SEQUENCE [LARGE SCALE GENOMIC DNA]</scope>
    <source>
        <strain evidence="6">FD-172 SS1</strain>
    </source>
</reference>
<dbReference type="InterPro" id="IPR059179">
    <property type="entry name" value="MLKL-like_MCAfunc"/>
</dbReference>
<dbReference type="InterPro" id="IPR023578">
    <property type="entry name" value="Ras_GEF_dom_sf"/>
</dbReference>
<dbReference type="Gene3D" id="1.10.840.10">
    <property type="entry name" value="Ras guanine-nucleotide exchange factors catalytic domain"/>
    <property type="match status" value="1"/>
</dbReference>
<dbReference type="InterPro" id="IPR008937">
    <property type="entry name" value="Ras-like_GEF"/>
</dbReference>
<name>A0A067N1S8_BOTB1</name>
<dbReference type="OrthoDB" id="4062651at2759"/>
<protein>
    <recommendedName>
        <fullName evidence="7">Ras-GEF domain-containing protein</fullName>
    </recommendedName>
</protein>
<dbReference type="HOGENOM" id="CLU_442095_0_0_1"/>
<evidence type="ECO:0008006" key="7">
    <source>
        <dbReference type="Google" id="ProtNLM"/>
    </source>
</evidence>
<keyword evidence="1 2" id="KW-0344">Guanine-nucleotide releasing factor</keyword>
<dbReference type="InterPro" id="IPR036964">
    <property type="entry name" value="RASGEF_cat_dom_sf"/>
</dbReference>
<dbReference type="Gene3D" id="1.20.930.20">
    <property type="entry name" value="Adaptor protein Cbl, N-terminal domain"/>
    <property type="match status" value="1"/>
</dbReference>
<feature type="domain" description="N-terminal Ras-GEF" evidence="4">
    <location>
        <begin position="308"/>
        <end position="437"/>
    </location>
</feature>
<dbReference type="Gene3D" id="1.20.870.10">
    <property type="entry name" value="Son of sevenless (SoS) protein Chain: S domain 1"/>
    <property type="match status" value="1"/>
</dbReference>
<dbReference type="Pfam" id="PF22215">
    <property type="entry name" value="MLKL_N"/>
    <property type="match status" value="1"/>
</dbReference>